<dbReference type="AlphaFoldDB" id="A0A1L8E6G4"/>
<organism evidence="1">
    <name type="scientific">Haematobia irritans</name>
    <name type="common">Horn fly</name>
    <name type="synonym">Conops irritans</name>
    <dbReference type="NCBI Taxonomy" id="7368"/>
    <lineage>
        <taxon>Eukaryota</taxon>
        <taxon>Metazoa</taxon>
        <taxon>Ecdysozoa</taxon>
        <taxon>Arthropoda</taxon>
        <taxon>Hexapoda</taxon>
        <taxon>Insecta</taxon>
        <taxon>Pterygota</taxon>
        <taxon>Neoptera</taxon>
        <taxon>Endopterygota</taxon>
        <taxon>Diptera</taxon>
        <taxon>Brachycera</taxon>
        <taxon>Muscomorpha</taxon>
        <taxon>Muscoidea</taxon>
        <taxon>Muscidae</taxon>
        <taxon>Haematobia</taxon>
    </lineage>
</organism>
<name>A0A1L8E6G4_HAEIR</name>
<protein>
    <submittedName>
        <fullName evidence="1">Uncharacterized protein</fullName>
    </submittedName>
</protein>
<dbReference type="EMBL" id="GFDG01004506">
    <property type="protein sequence ID" value="JAV14293.1"/>
    <property type="molecule type" value="Transcribed_RNA"/>
</dbReference>
<proteinExistence type="predicted"/>
<sequence length="87" mass="9849">MQFILTFVKNFIVGGSSGYRSPQSIFNEYILFSYGVRGGPIIMPIQYVRVMSSSFSRPQDMVPSPTPFWPWSNSSSKRKFLGTTTPD</sequence>
<reference evidence="1" key="1">
    <citation type="submission" date="2017-01" db="EMBL/GenBank/DDBJ databases">
        <title>An insight into the sialome and mialome of the horn fly, Haematobia irritans.</title>
        <authorList>
            <person name="Breijo M."/>
            <person name="Boiani M."/>
            <person name="Ures X."/>
            <person name="Rocha S."/>
            <person name="Sequeira M."/>
            <person name="Ribeiro J.M."/>
        </authorList>
    </citation>
    <scope>NUCLEOTIDE SEQUENCE</scope>
</reference>
<evidence type="ECO:0000313" key="1">
    <source>
        <dbReference type="EMBL" id="JAV14293.1"/>
    </source>
</evidence>
<accession>A0A1L8E6G4</accession>